<dbReference type="SUPFAM" id="SSF51011">
    <property type="entry name" value="Glycosyl hydrolase domain"/>
    <property type="match status" value="1"/>
</dbReference>
<dbReference type="InterPro" id="IPR054169">
    <property type="entry name" value="GlgB_N"/>
</dbReference>
<dbReference type="PIRSF" id="PIRSF000463">
    <property type="entry name" value="GlgB"/>
    <property type="match status" value="1"/>
</dbReference>
<comment type="catalytic activity">
    <reaction evidence="1 10">
        <text>Transfers a segment of a (1-&gt;4)-alpha-D-glucan chain to a primary hydroxy group in a similar glucan chain.</text>
        <dbReference type="EC" id="2.4.1.18"/>
    </reaction>
</comment>
<dbReference type="GO" id="GO:0005829">
    <property type="term" value="C:cytosol"/>
    <property type="evidence" value="ECO:0007669"/>
    <property type="project" value="TreeGrafter"/>
</dbReference>
<dbReference type="InterPro" id="IPR013780">
    <property type="entry name" value="Glyco_hydro_b"/>
</dbReference>
<evidence type="ECO:0000256" key="8">
    <source>
        <dbReference type="ARBA" id="ARBA00023056"/>
    </source>
</evidence>
<evidence type="ECO:0000256" key="2">
    <source>
        <dbReference type="ARBA" id="ARBA00002953"/>
    </source>
</evidence>
<dbReference type="Pfam" id="PF00128">
    <property type="entry name" value="Alpha-amylase"/>
    <property type="match status" value="2"/>
</dbReference>
<dbReference type="EC" id="2.4.1.18" evidence="10"/>
<feature type="domain" description="Glycosyl hydrolase family 13 catalytic" evidence="12">
    <location>
        <begin position="280"/>
        <end position="640"/>
    </location>
</feature>
<dbReference type="UniPathway" id="UPA00164"/>
<dbReference type="InterPro" id="IPR017853">
    <property type="entry name" value="GH"/>
</dbReference>
<dbReference type="Pfam" id="PF02922">
    <property type="entry name" value="CBM_48"/>
    <property type="match status" value="1"/>
</dbReference>
<evidence type="ECO:0000256" key="7">
    <source>
        <dbReference type="ARBA" id="ARBA00022679"/>
    </source>
</evidence>
<dbReference type="Proteomes" id="UP000242886">
    <property type="component" value="Chromosome SDENCHOL"/>
</dbReference>
<dbReference type="GO" id="GO:0003844">
    <property type="term" value="F:1,4-alpha-glucan branching enzyme activity"/>
    <property type="evidence" value="ECO:0007669"/>
    <property type="project" value="UniProtKB-UniRule"/>
</dbReference>
<dbReference type="SUPFAM" id="SSF51445">
    <property type="entry name" value="(Trans)glycosidases"/>
    <property type="match status" value="1"/>
</dbReference>
<dbReference type="SMART" id="SM00642">
    <property type="entry name" value="Aamy"/>
    <property type="match status" value="1"/>
</dbReference>
<evidence type="ECO:0000256" key="11">
    <source>
        <dbReference type="PIRSR" id="PIRSR000463-1"/>
    </source>
</evidence>
<dbReference type="HAMAP" id="MF_00685">
    <property type="entry name" value="GlgB"/>
    <property type="match status" value="1"/>
</dbReference>
<evidence type="ECO:0000256" key="9">
    <source>
        <dbReference type="ARBA" id="ARBA00023277"/>
    </source>
</evidence>
<evidence type="ECO:0000256" key="3">
    <source>
        <dbReference type="ARBA" id="ARBA00004964"/>
    </source>
</evidence>
<evidence type="ECO:0000256" key="4">
    <source>
        <dbReference type="ARBA" id="ARBA00009000"/>
    </source>
</evidence>
<dbReference type="PANTHER" id="PTHR43651:SF3">
    <property type="entry name" value="1,4-ALPHA-GLUCAN-BRANCHING ENZYME"/>
    <property type="match status" value="1"/>
</dbReference>
<feature type="active site" description="Proton donor" evidence="10 11">
    <location>
        <position position="490"/>
    </location>
</feature>
<dbReference type="SUPFAM" id="SSF81296">
    <property type="entry name" value="E set domains"/>
    <property type="match status" value="2"/>
</dbReference>
<evidence type="ECO:0000259" key="12">
    <source>
        <dbReference type="SMART" id="SM00642"/>
    </source>
</evidence>
<dbReference type="InterPro" id="IPR006047">
    <property type="entry name" value="GH13_cat_dom"/>
</dbReference>
<sequence>MTRPPFSALLEARSHDPFGTLGLRRDGNAWLLRVFQPHAQAVAVEWLAADRPGVPPDCVGSDSLRRVDAAGIFEWRGRLPDGLTAARPQYALLIDEGKSGRAAQCQRIRDPYAFPPQPPADDLYLFNEGRNCQSHRLLGAACGIRHDGVDDLDDTASEWAHGVPGVTFRVWAPNAERVSVIGPFNRWDGRVHQMQSLGASGIWELFIPHLAAGTLYKYEIRNRGSGAVIVKSDPYARQFEHRPATASRVVDESTHVWRDGGWLGRRAMRDWLHAPLSIYEVHAGSWMRHVDGSFYGYRELSERLIPYVLELGFTHIEFMPLMEHPLDESWGYQSTGYFAPTSRFGTADDLRFLIDACHRAGLGVILDWVPGHFPNDEFALAHFDGSPLYEHEDPRLKYQPDWGTHVFNFGRNEVRSFLLSSAHYWLSEFHADGLRVDAVASMLYLDYSRKAGEWLPNRHGGRENLEAIQFFQELNTMVHREFPGALTMAEESTAWPMVSRPVHLGGLGFSMKWNMGWMNDTLDYMQKDPVHRRFHHQRLTFGQLYAYSENFILPLSHDEVVHGKRALLAKMPGDDWQRRANLRLLLAYQMTMPGKKLLFMGGEFGVPHEWRCNEELPWRLLDDPCHAGLQALMRDLNRLHVSCPALHELDFEAGGFSWIDCHDSEQSVISWLRHARDGRCLAVVCNFTPVPRHGYRIGVPQAGVWREVLNTDSTYYGGSNLGNGGVGGLQAVGSWMGRPASLVLDLPPLAAVVLEPAD</sequence>
<dbReference type="GO" id="GO:0004553">
    <property type="term" value="F:hydrolase activity, hydrolyzing O-glycosyl compounds"/>
    <property type="evidence" value="ECO:0007669"/>
    <property type="project" value="InterPro"/>
</dbReference>
<dbReference type="NCBIfam" id="NF008967">
    <property type="entry name" value="PRK12313.1"/>
    <property type="match status" value="1"/>
</dbReference>
<protein>
    <recommendedName>
        <fullName evidence="10">1,4-alpha-glucan branching enzyme GlgB</fullName>
        <ecNumber evidence="10">2.4.1.18</ecNumber>
    </recommendedName>
    <alternativeName>
        <fullName evidence="10">1,4-alpha-D-glucan:1,4-alpha-D-glucan 6-glucosyl-transferase</fullName>
    </alternativeName>
    <alternativeName>
        <fullName evidence="10">Alpha-(1-&gt;4)-glucan branching enzyme</fullName>
    </alternativeName>
    <alternativeName>
        <fullName evidence="10">Glycogen branching enzyme</fullName>
        <shortName evidence="10">BE</shortName>
    </alternativeName>
</protein>
<dbReference type="PANTHER" id="PTHR43651">
    <property type="entry name" value="1,4-ALPHA-GLUCAN-BRANCHING ENZYME"/>
    <property type="match status" value="1"/>
</dbReference>
<keyword evidence="7 10" id="KW-0808">Transferase</keyword>
<dbReference type="InterPro" id="IPR006048">
    <property type="entry name" value="A-amylase/branching_C"/>
</dbReference>
<dbReference type="Gene3D" id="2.60.40.10">
    <property type="entry name" value="Immunoglobulins"/>
    <property type="match status" value="2"/>
</dbReference>
<dbReference type="InterPro" id="IPR014756">
    <property type="entry name" value="Ig_E-set"/>
</dbReference>
<dbReference type="FunFam" id="2.60.40.1180:FF:000002">
    <property type="entry name" value="1,4-alpha-glucan branching enzyme GlgB"/>
    <property type="match status" value="1"/>
</dbReference>
<proteinExistence type="inferred from homology"/>
<dbReference type="Gene3D" id="2.60.40.1180">
    <property type="entry name" value="Golgi alpha-mannosidase II"/>
    <property type="match status" value="1"/>
</dbReference>
<dbReference type="RefSeq" id="WP_154716193.1">
    <property type="nucleotide sequence ID" value="NZ_LT837803.1"/>
</dbReference>
<dbReference type="InterPro" id="IPR037439">
    <property type="entry name" value="Branching_enzy"/>
</dbReference>
<dbReference type="Gene3D" id="3.20.20.80">
    <property type="entry name" value="Glycosidases"/>
    <property type="match status" value="1"/>
</dbReference>
<dbReference type="NCBIfam" id="NF003811">
    <property type="entry name" value="PRK05402.1"/>
    <property type="match status" value="1"/>
</dbReference>
<dbReference type="InterPro" id="IPR006407">
    <property type="entry name" value="GlgB"/>
</dbReference>
<comment type="function">
    <text evidence="2 10">Catalyzes the formation of the alpha-1,6-glucosidic linkages in glycogen by scission of a 1,4-alpha-linked oligosaccharide from growing alpha-1,4-glucan chains and the subsequent attachment of the oligosaccharide to the alpha-1,6 position.</text>
</comment>
<dbReference type="InterPro" id="IPR013783">
    <property type="entry name" value="Ig-like_fold"/>
</dbReference>
<dbReference type="CDD" id="cd11322">
    <property type="entry name" value="AmyAc_Glg_BE"/>
    <property type="match status" value="1"/>
</dbReference>
<gene>
    <name evidence="10 13" type="primary">glgB</name>
    <name evidence="13" type="ORF">SDENCHOL_10953</name>
</gene>
<comment type="subunit">
    <text evidence="10">Monomer.</text>
</comment>
<evidence type="ECO:0000256" key="6">
    <source>
        <dbReference type="ARBA" id="ARBA00022676"/>
    </source>
</evidence>
<evidence type="ECO:0000256" key="10">
    <source>
        <dbReference type="HAMAP-Rule" id="MF_00685"/>
    </source>
</evidence>
<accession>A0A7Z7MUP4</accession>
<evidence type="ECO:0000313" key="14">
    <source>
        <dbReference type="Proteomes" id="UP000242886"/>
    </source>
</evidence>
<dbReference type="AlphaFoldDB" id="A0A7Z7MUP4"/>
<feature type="active site" description="Nucleophile" evidence="10 11">
    <location>
        <position position="437"/>
    </location>
</feature>
<dbReference type="InterPro" id="IPR004193">
    <property type="entry name" value="Glyco_hydro_13_N"/>
</dbReference>
<dbReference type="GO" id="GO:0043169">
    <property type="term" value="F:cation binding"/>
    <property type="evidence" value="ECO:0007669"/>
    <property type="project" value="InterPro"/>
</dbReference>
<keyword evidence="8 10" id="KW-0320">Glycogen biosynthesis</keyword>
<organism evidence="13 14">
    <name type="scientific">Sterolibacterium denitrificans</name>
    <dbReference type="NCBI Taxonomy" id="157592"/>
    <lineage>
        <taxon>Bacteria</taxon>
        <taxon>Pseudomonadati</taxon>
        <taxon>Pseudomonadota</taxon>
        <taxon>Betaproteobacteria</taxon>
        <taxon>Nitrosomonadales</taxon>
        <taxon>Sterolibacteriaceae</taxon>
        <taxon>Sterolibacterium</taxon>
    </lineage>
</organism>
<dbReference type="FunFam" id="3.20.20.80:FF:000003">
    <property type="entry name" value="1,4-alpha-glucan branching enzyme GlgB"/>
    <property type="match status" value="1"/>
</dbReference>
<evidence type="ECO:0000256" key="1">
    <source>
        <dbReference type="ARBA" id="ARBA00000826"/>
    </source>
</evidence>
<comment type="pathway">
    <text evidence="3 10">Glycan biosynthesis; glycogen biosynthesis.</text>
</comment>
<dbReference type="EMBL" id="LT837803">
    <property type="protein sequence ID" value="SMB23934.1"/>
    <property type="molecule type" value="Genomic_DNA"/>
</dbReference>
<dbReference type="Pfam" id="PF02806">
    <property type="entry name" value="Alpha-amylase_C"/>
    <property type="match status" value="1"/>
</dbReference>
<keyword evidence="6 10" id="KW-0328">Glycosyltransferase</keyword>
<keyword evidence="14" id="KW-1185">Reference proteome</keyword>
<comment type="similarity">
    <text evidence="4 10">Belongs to the glycosyl hydrolase 13 family. GlgB subfamily.</text>
</comment>
<name>A0A7Z7MUP4_9PROT</name>
<dbReference type="GO" id="GO:0005978">
    <property type="term" value="P:glycogen biosynthetic process"/>
    <property type="evidence" value="ECO:0007669"/>
    <property type="project" value="UniProtKB-UniRule"/>
</dbReference>
<dbReference type="CDD" id="cd02855">
    <property type="entry name" value="E_set_GBE_prok_N"/>
    <property type="match status" value="1"/>
</dbReference>
<evidence type="ECO:0000256" key="5">
    <source>
        <dbReference type="ARBA" id="ARBA00022600"/>
    </source>
</evidence>
<keyword evidence="9 10" id="KW-0119">Carbohydrate metabolism</keyword>
<dbReference type="Pfam" id="PF22019">
    <property type="entry name" value="GlgB_N"/>
    <property type="match status" value="1"/>
</dbReference>
<evidence type="ECO:0000313" key="13">
    <source>
        <dbReference type="EMBL" id="SMB23934.1"/>
    </source>
</evidence>
<reference evidence="13" key="1">
    <citation type="submission" date="2017-03" db="EMBL/GenBank/DDBJ databases">
        <authorList>
            <consortium name="AG Boll"/>
        </authorList>
    </citation>
    <scope>NUCLEOTIDE SEQUENCE [LARGE SCALE GENOMIC DNA]</scope>
    <source>
        <strain evidence="13">Chol</strain>
    </source>
</reference>
<dbReference type="NCBIfam" id="TIGR01515">
    <property type="entry name" value="branching_enzym"/>
    <property type="match status" value="1"/>
</dbReference>
<keyword evidence="5 10" id="KW-0321">Glycogen metabolism</keyword>
<dbReference type="InterPro" id="IPR044143">
    <property type="entry name" value="GlgB_N_E_set_prok"/>
</dbReference>